<keyword evidence="4" id="KW-1185">Reference proteome</keyword>
<dbReference type="AlphaFoldDB" id="A0A6J1MB10"/>
<feature type="chain" id="PRO_5026848465" evidence="2">
    <location>
        <begin position="19"/>
        <end position="122"/>
    </location>
</feature>
<dbReference type="InterPro" id="IPR046350">
    <property type="entry name" value="Cystatin_sf"/>
</dbReference>
<name>A0A6J1MB10_DROHY</name>
<evidence type="ECO:0000259" key="3">
    <source>
        <dbReference type="SMART" id="SM00043"/>
    </source>
</evidence>
<accession>A0A6J1MB10</accession>
<evidence type="ECO:0000256" key="2">
    <source>
        <dbReference type="SAM" id="SignalP"/>
    </source>
</evidence>
<organism evidence="4 5">
    <name type="scientific">Drosophila hydei</name>
    <name type="common">Fruit fly</name>
    <dbReference type="NCBI Taxonomy" id="7224"/>
    <lineage>
        <taxon>Eukaryota</taxon>
        <taxon>Metazoa</taxon>
        <taxon>Ecdysozoa</taxon>
        <taxon>Arthropoda</taxon>
        <taxon>Hexapoda</taxon>
        <taxon>Insecta</taxon>
        <taxon>Pterygota</taxon>
        <taxon>Neoptera</taxon>
        <taxon>Endopterygota</taxon>
        <taxon>Diptera</taxon>
        <taxon>Brachycera</taxon>
        <taxon>Muscomorpha</taxon>
        <taxon>Ephydroidea</taxon>
        <taxon>Drosophilidae</taxon>
        <taxon>Drosophila</taxon>
    </lineage>
</organism>
<dbReference type="Gene3D" id="3.10.450.10">
    <property type="match status" value="1"/>
</dbReference>
<comment type="similarity">
    <text evidence="1">Belongs to the cystatin family.</text>
</comment>
<dbReference type="InterPro" id="IPR000010">
    <property type="entry name" value="Cystatin_dom"/>
</dbReference>
<dbReference type="KEGG" id="dhe:111603179"/>
<sequence length="122" mass="13312">MFVAKVLLVCAAVVLVSGAPDGFGAPRQITGDGLERSKEKLERSLTKLAAGEGPDYRVSRILSASVQVVAGTLERYNVELIDSNQETKVCDVEIWDRSWLPNGIEVTFNCPNEPKLVRNHSA</sequence>
<feature type="domain" description="Cystatin" evidence="3">
    <location>
        <begin position="21"/>
        <end position="111"/>
    </location>
</feature>
<evidence type="ECO:0000256" key="1">
    <source>
        <dbReference type="ARBA" id="ARBA00009403"/>
    </source>
</evidence>
<dbReference type="InterPro" id="IPR018073">
    <property type="entry name" value="Prot_inh_cystat_CS"/>
</dbReference>
<dbReference type="OrthoDB" id="1908104at2759"/>
<dbReference type="CDD" id="cd00042">
    <property type="entry name" value="CY"/>
    <property type="match status" value="1"/>
</dbReference>
<reference evidence="5" key="1">
    <citation type="submission" date="2025-08" db="UniProtKB">
        <authorList>
            <consortium name="RefSeq"/>
        </authorList>
    </citation>
    <scope>IDENTIFICATION</scope>
    <source>
        <strain evidence="5">15085-1641.00</strain>
        <tissue evidence="5">Whole body</tissue>
    </source>
</reference>
<dbReference type="SUPFAM" id="SSF54403">
    <property type="entry name" value="Cystatin/monellin"/>
    <property type="match status" value="1"/>
</dbReference>
<protein>
    <submittedName>
        <fullName evidence="5">Sarcocystatin-A</fullName>
    </submittedName>
</protein>
<dbReference type="GeneID" id="111603179"/>
<feature type="signal peptide" evidence="2">
    <location>
        <begin position="1"/>
        <end position="18"/>
    </location>
</feature>
<evidence type="ECO:0000313" key="5">
    <source>
        <dbReference type="RefSeq" id="XP_023176430.1"/>
    </source>
</evidence>
<keyword evidence="2" id="KW-0732">Signal</keyword>
<dbReference type="OMA" id="NCPNEPL"/>
<dbReference type="RefSeq" id="XP_023176430.1">
    <property type="nucleotide sequence ID" value="XM_023320662.2"/>
</dbReference>
<dbReference type="SMART" id="SM00043">
    <property type="entry name" value="CY"/>
    <property type="match status" value="1"/>
</dbReference>
<proteinExistence type="inferred from homology"/>
<dbReference type="PROSITE" id="PS00287">
    <property type="entry name" value="CYSTATIN"/>
    <property type="match status" value="1"/>
</dbReference>
<evidence type="ECO:0000313" key="4">
    <source>
        <dbReference type="Proteomes" id="UP000504633"/>
    </source>
</evidence>
<gene>
    <name evidence="5" type="primary">LOC111603179</name>
</gene>
<dbReference type="Proteomes" id="UP000504633">
    <property type="component" value="Unplaced"/>
</dbReference>
<dbReference type="GO" id="GO:0004869">
    <property type="term" value="F:cysteine-type endopeptidase inhibitor activity"/>
    <property type="evidence" value="ECO:0007669"/>
    <property type="project" value="InterPro"/>
</dbReference>